<dbReference type="PANTHER" id="PTHR24198">
    <property type="entry name" value="ANKYRIN REPEAT AND PROTEIN KINASE DOMAIN-CONTAINING PROTEIN"/>
    <property type="match status" value="1"/>
</dbReference>
<dbReference type="PROSITE" id="PS50297">
    <property type="entry name" value="ANK_REP_REGION"/>
    <property type="match status" value="1"/>
</dbReference>
<sequence>MKHKWFISLIILGGLLYGCKGEELAKMEMSTTNEEEIVSSESSESIQEVISTERLPVEHFEPDSLLNYVKEGNLSQVANILTDSQYMIDEVDQEGNTPLNVAVHENQVEIAKKLIDRGADINRQNAISDSPYLYAGAEGRTEILAYMLAKAEPDLTKVNRFGGNALIPAAEKGHLDNVALLLKDGRVTVDFQNDYGYTALIETVALNDGSQLYQDIAKVLLEYGASPSLKDKSGRSAMDYAVNYGYQSMIKLMESY</sequence>
<reference evidence="4" key="1">
    <citation type="submission" date="2020-12" db="EMBL/GenBank/DDBJ databases">
        <title>Vagococcus allomyrinae sp. nov. and Enterococcus lavae sp. nov., isolated from the larvae of Allomyrina dichotoma.</title>
        <authorList>
            <person name="Lee S.D."/>
        </authorList>
    </citation>
    <scope>NUCLEOTIDE SEQUENCE</scope>
    <source>
        <strain evidence="4">BWB3-3</strain>
    </source>
</reference>
<keyword evidence="1" id="KW-0677">Repeat</keyword>
<keyword evidence="2 3" id="KW-0040">ANK repeat</keyword>
<dbReference type="InterPro" id="IPR036770">
    <property type="entry name" value="Ankyrin_rpt-contain_sf"/>
</dbReference>
<evidence type="ECO:0000256" key="2">
    <source>
        <dbReference type="ARBA" id="ARBA00023043"/>
    </source>
</evidence>
<comment type="caution">
    <text evidence="4">The sequence shown here is derived from an EMBL/GenBank/DDBJ whole genome shotgun (WGS) entry which is preliminary data.</text>
</comment>
<dbReference type="Proteomes" id="UP000674938">
    <property type="component" value="Unassembled WGS sequence"/>
</dbReference>
<dbReference type="PROSITE" id="PS51257">
    <property type="entry name" value="PROKAR_LIPOPROTEIN"/>
    <property type="match status" value="1"/>
</dbReference>
<dbReference type="Pfam" id="PF12796">
    <property type="entry name" value="Ank_2"/>
    <property type="match status" value="2"/>
</dbReference>
<organism evidence="4 5">
    <name type="scientific">Vagococcus allomyrinae</name>
    <dbReference type="NCBI Taxonomy" id="2794353"/>
    <lineage>
        <taxon>Bacteria</taxon>
        <taxon>Bacillati</taxon>
        <taxon>Bacillota</taxon>
        <taxon>Bacilli</taxon>
        <taxon>Lactobacillales</taxon>
        <taxon>Enterococcaceae</taxon>
        <taxon>Vagococcus</taxon>
    </lineage>
</organism>
<dbReference type="Gene3D" id="1.25.40.20">
    <property type="entry name" value="Ankyrin repeat-containing domain"/>
    <property type="match status" value="1"/>
</dbReference>
<feature type="repeat" description="ANK" evidence="3">
    <location>
        <begin position="94"/>
        <end position="126"/>
    </location>
</feature>
<proteinExistence type="predicted"/>
<evidence type="ECO:0000313" key="4">
    <source>
        <dbReference type="EMBL" id="MBP1043772.1"/>
    </source>
</evidence>
<dbReference type="SMART" id="SM00248">
    <property type="entry name" value="ANK"/>
    <property type="match status" value="4"/>
</dbReference>
<accession>A0A940PFQ7</accession>
<dbReference type="SUPFAM" id="SSF48403">
    <property type="entry name" value="Ankyrin repeat"/>
    <property type="match status" value="1"/>
</dbReference>
<dbReference type="AlphaFoldDB" id="A0A940PFQ7"/>
<dbReference type="EMBL" id="JAEEGA010000019">
    <property type="protein sequence ID" value="MBP1043772.1"/>
    <property type="molecule type" value="Genomic_DNA"/>
</dbReference>
<dbReference type="RefSeq" id="WP_209531597.1">
    <property type="nucleotide sequence ID" value="NZ_JAEEGA010000019.1"/>
</dbReference>
<dbReference type="PANTHER" id="PTHR24198:SF165">
    <property type="entry name" value="ANKYRIN REPEAT-CONTAINING PROTEIN-RELATED"/>
    <property type="match status" value="1"/>
</dbReference>
<dbReference type="InterPro" id="IPR002110">
    <property type="entry name" value="Ankyrin_rpt"/>
</dbReference>
<evidence type="ECO:0000313" key="5">
    <source>
        <dbReference type="Proteomes" id="UP000674938"/>
    </source>
</evidence>
<gene>
    <name evidence="4" type="ORF">I6N95_22335</name>
</gene>
<dbReference type="PROSITE" id="PS50088">
    <property type="entry name" value="ANK_REPEAT"/>
    <property type="match status" value="1"/>
</dbReference>
<keyword evidence="5" id="KW-1185">Reference proteome</keyword>
<dbReference type="PRINTS" id="PR01415">
    <property type="entry name" value="ANKYRIN"/>
</dbReference>
<protein>
    <submittedName>
        <fullName evidence="4">Ankyrin repeat domain-containing protein</fullName>
    </submittedName>
</protein>
<evidence type="ECO:0000256" key="1">
    <source>
        <dbReference type="ARBA" id="ARBA00022737"/>
    </source>
</evidence>
<name>A0A940PFQ7_9ENTE</name>
<evidence type="ECO:0000256" key="3">
    <source>
        <dbReference type="PROSITE-ProRule" id="PRU00023"/>
    </source>
</evidence>